<keyword evidence="2" id="KW-1185">Reference proteome</keyword>
<evidence type="ECO:0000313" key="1">
    <source>
        <dbReference type="Ensembl" id="ENSCPGP00000008047.1"/>
    </source>
</evidence>
<name>A0A8C3JHX7_9CHAR</name>
<reference evidence="1" key="1">
    <citation type="submission" date="2025-08" db="UniProtKB">
        <authorList>
            <consortium name="Ensembl"/>
        </authorList>
    </citation>
    <scope>IDENTIFICATION</scope>
</reference>
<evidence type="ECO:0000313" key="2">
    <source>
        <dbReference type="Proteomes" id="UP000694419"/>
    </source>
</evidence>
<sequence>SIFHSKGNFPLLGASHFRSVASRLGLCQGAVSPILSEVPKSYFQKQLIFTFCSTGIDIRKKKTKNSYLGKGGKKKPDYSVKSRS</sequence>
<organism evidence="1 2">
    <name type="scientific">Calidris pygmaea</name>
    <name type="common">Spoon-billed sandpiper</name>
    <dbReference type="NCBI Taxonomy" id="425635"/>
    <lineage>
        <taxon>Eukaryota</taxon>
        <taxon>Metazoa</taxon>
        <taxon>Chordata</taxon>
        <taxon>Craniata</taxon>
        <taxon>Vertebrata</taxon>
        <taxon>Euteleostomi</taxon>
        <taxon>Archelosauria</taxon>
        <taxon>Archosauria</taxon>
        <taxon>Dinosauria</taxon>
        <taxon>Saurischia</taxon>
        <taxon>Theropoda</taxon>
        <taxon>Coelurosauria</taxon>
        <taxon>Aves</taxon>
        <taxon>Neognathae</taxon>
        <taxon>Neoaves</taxon>
        <taxon>Charadriiformes</taxon>
        <taxon>Scolopacidae</taxon>
        <taxon>Calidris</taxon>
    </lineage>
</organism>
<protein>
    <submittedName>
        <fullName evidence="1">Uncharacterized protein</fullName>
    </submittedName>
</protein>
<dbReference type="AlphaFoldDB" id="A0A8C3JHX7"/>
<dbReference type="Proteomes" id="UP000694419">
    <property type="component" value="Unplaced"/>
</dbReference>
<reference evidence="1" key="2">
    <citation type="submission" date="2025-09" db="UniProtKB">
        <authorList>
            <consortium name="Ensembl"/>
        </authorList>
    </citation>
    <scope>IDENTIFICATION</scope>
</reference>
<accession>A0A8C3JHX7</accession>
<dbReference type="Ensembl" id="ENSCPGT00000008843.1">
    <property type="protein sequence ID" value="ENSCPGP00000008047.1"/>
    <property type="gene ID" value="ENSCPGG00000005729.1"/>
</dbReference>
<proteinExistence type="predicted"/>